<evidence type="ECO:0000256" key="1">
    <source>
        <dbReference type="SAM" id="SignalP"/>
    </source>
</evidence>
<proteinExistence type="predicted"/>
<evidence type="ECO:0008006" key="4">
    <source>
        <dbReference type="Google" id="ProtNLM"/>
    </source>
</evidence>
<dbReference type="RefSeq" id="WP_046357088.1">
    <property type="nucleotide sequence ID" value="NZ_AUXW01000162.1"/>
</dbReference>
<dbReference type="Proteomes" id="UP000033434">
    <property type="component" value="Unassembled WGS sequence"/>
</dbReference>
<reference evidence="2 3" key="1">
    <citation type="journal article" date="2015" name="BMC Genomics">
        <title>Genome mining reveals unlocked bioactive potential of marine Gram-negative bacteria.</title>
        <authorList>
            <person name="Machado H."/>
            <person name="Sonnenschein E.C."/>
            <person name="Melchiorsen J."/>
            <person name="Gram L."/>
        </authorList>
    </citation>
    <scope>NUCLEOTIDE SEQUENCE [LARGE SCALE GENOMIC DNA]</scope>
    <source>
        <strain evidence="2 3">S4054</strain>
    </source>
</reference>
<accession>A0A0F6A8R9</accession>
<organism evidence="2 3">
    <name type="scientific">Pseudoalteromonas luteoviolacea S4054</name>
    <dbReference type="NCBI Taxonomy" id="1129367"/>
    <lineage>
        <taxon>Bacteria</taxon>
        <taxon>Pseudomonadati</taxon>
        <taxon>Pseudomonadota</taxon>
        <taxon>Gammaproteobacteria</taxon>
        <taxon>Alteromonadales</taxon>
        <taxon>Pseudoalteromonadaceae</taxon>
        <taxon>Pseudoalteromonas</taxon>
    </lineage>
</organism>
<name>A0A0F6A8R9_9GAMM</name>
<comment type="caution">
    <text evidence="2">The sequence shown here is derived from an EMBL/GenBank/DDBJ whole genome shotgun (WGS) entry which is preliminary data.</text>
</comment>
<keyword evidence="1" id="KW-0732">Signal</keyword>
<dbReference type="PATRIC" id="fig|1129367.4.peg.3608"/>
<dbReference type="EMBL" id="AUXW01000162">
    <property type="protein sequence ID" value="KKE82523.1"/>
    <property type="molecule type" value="Genomic_DNA"/>
</dbReference>
<evidence type="ECO:0000313" key="3">
    <source>
        <dbReference type="Proteomes" id="UP000033434"/>
    </source>
</evidence>
<evidence type="ECO:0000313" key="2">
    <source>
        <dbReference type="EMBL" id="KKE82523.1"/>
    </source>
</evidence>
<protein>
    <recommendedName>
        <fullName evidence="4">Right handed beta helix domain-containing protein</fullName>
    </recommendedName>
</protein>
<sequence length="422" mass="46663">MKRLCFGIVLLLLSVSVLAHHDGDLCWGWDDINPPELKEEALRSFLADSRISNIYICGQPILITKPLIIDRPIRFEGIGHTAQIIAKNKFANSAAMLKFTENASGSQIRQVMIDGDFLATKGVEVQGVDGIDISYSVFSRFLGTDFKTGTITRYSEIYPARAIQITNSRNIHIFNNFIDRVGGHDASSDRYFNGVDLVREGRLAHRGISIVGSVSGQVEVSKNTIRDVYGYLDSSAIYVQSMDCVDRCYYGVISDNEINAFGNNGIKLLASNFNVHYNRLFSNGQSNNVDRQTIGTTSSAILSLCHLTPCSENIISSNVIELQRAYRGIQAIGEHYIGGNQVTIHSPHITARGMLTYEFSLQVSSGLSHFSGNRIHGKAKNPHLGETNYADGYCINSVSRTYSSEVYHDCDPVLPSTVMLRQ</sequence>
<dbReference type="InterPro" id="IPR012334">
    <property type="entry name" value="Pectin_lyas_fold"/>
</dbReference>
<dbReference type="SUPFAM" id="SSF51126">
    <property type="entry name" value="Pectin lyase-like"/>
    <property type="match status" value="1"/>
</dbReference>
<dbReference type="InterPro" id="IPR011050">
    <property type="entry name" value="Pectin_lyase_fold/virulence"/>
</dbReference>
<dbReference type="Gene3D" id="2.160.20.10">
    <property type="entry name" value="Single-stranded right-handed beta-helix, Pectin lyase-like"/>
    <property type="match status" value="1"/>
</dbReference>
<feature type="signal peptide" evidence="1">
    <location>
        <begin position="1"/>
        <end position="19"/>
    </location>
</feature>
<gene>
    <name evidence="2" type="ORF">N479_18115</name>
</gene>
<feature type="chain" id="PRO_5002499496" description="Right handed beta helix domain-containing protein" evidence="1">
    <location>
        <begin position="20"/>
        <end position="422"/>
    </location>
</feature>
<dbReference type="AlphaFoldDB" id="A0A0F6A8R9"/>